<sequence length="277" mass="30673">MEFVDISYSAAARTDAQRQFDVYLPTDAVPSPPPPLLVFIHGGAWRAEDKGDHKKLARGLAAATRYSVAVVNYRLTPRDPPGDDHFQHPGHAEDLLDALLFLTTWQGPSAVGPVYNPAHLYLMGHSCSAHMLTSIFLDSSSITPSLTPTASLCDAVKAITLSEGIYDLELLLSDFPNYREWFIAPTFGRRGSYAPFSTTTFPLIATHIKWLIIHSSGDTLINTSQSERMYHHLCVLNGNEAPTRVFRNINRLSGDHNDVLLGLDYVDIVKDFVLNHA</sequence>
<dbReference type="PANTHER" id="PTHR48081:SF33">
    <property type="entry name" value="KYNURENINE FORMAMIDASE"/>
    <property type="match status" value="1"/>
</dbReference>
<reference evidence="3" key="1">
    <citation type="submission" date="2021-02" db="EMBL/GenBank/DDBJ databases">
        <authorList>
            <person name="Nieuwenhuis M."/>
            <person name="Van De Peppel L.J.J."/>
        </authorList>
    </citation>
    <scope>NUCLEOTIDE SEQUENCE</scope>
    <source>
        <strain evidence="3">D49</strain>
    </source>
</reference>
<accession>A0A9P7GPN8</accession>
<dbReference type="AlphaFoldDB" id="A0A9P7GPN8"/>
<name>A0A9P7GPN8_9AGAR</name>
<reference evidence="3" key="2">
    <citation type="submission" date="2021-10" db="EMBL/GenBank/DDBJ databases">
        <title>Phylogenomics reveals ancestral predisposition of the termite-cultivated fungus Termitomyces towards a domesticated lifestyle.</title>
        <authorList>
            <person name="Auxier B."/>
            <person name="Grum-Grzhimaylo A."/>
            <person name="Cardenas M.E."/>
            <person name="Lodge J.D."/>
            <person name="Laessoe T."/>
            <person name="Pedersen O."/>
            <person name="Smith M.E."/>
            <person name="Kuyper T.W."/>
            <person name="Franco-Molano E.A."/>
            <person name="Baroni T.J."/>
            <person name="Aanen D.K."/>
        </authorList>
    </citation>
    <scope>NUCLEOTIDE SEQUENCE</scope>
    <source>
        <strain evidence="3">D49</strain>
    </source>
</reference>
<keyword evidence="1" id="KW-0378">Hydrolase</keyword>
<evidence type="ECO:0000313" key="4">
    <source>
        <dbReference type="Proteomes" id="UP000717328"/>
    </source>
</evidence>
<dbReference type="InterPro" id="IPR049492">
    <property type="entry name" value="BD-FAE-like_dom"/>
</dbReference>
<evidence type="ECO:0000259" key="2">
    <source>
        <dbReference type="Pfam" id="PF20434"/>
    </source>
</evidence>
<dbReference type="InterPro" id="IPR050300">
    <property type="entry name" value="GDXG_lipolytic_enzyme"/>
</dbReference>
<dbReference type="EMBL" id="JABCKI010000025">
    <property type="protein sequence ID" value="KAG5653963.1"/>
    <property type="molecule type" value="Genomic_DNA"/>
</dbReference>
<dbReference type="GO" id="GO:0016787">
    <property type="term" value="F:hydrolase activity"/>
    <property type="evidence" value="ECO:0007669"/>
    <property type="project" value="UniProtKB-KW"/>
</dbReference>
<dbReference type="SUPFAM" id="SSF53474">
    <property type="entry name" value="alpha/beta-Hydrolases"/>
    <property type="match status" value="1"/>
</dbReference>
<proteinExistence type="predicted"/>
<feature type="domain" description="BD-FAE-like" evidence="2">
    <location>
        <begin position="21"/>
        <end position="233"/>
    </location>
</feature>
<comment type="caution">
    <text evidence="3">The sequence shown here is derived from an EMBL/GenBank/DDBJ whole genome shotgun (WGS) entry which is preliminary data.</text>
</comment>
<protein>
    <recommendedName>
        <fullName evidence="2">BD-FAE-like domain-containing protein</fullName>
    </recommendedName>
</protein>
<gene>
    <name evidence="3" type="ORF">H0H81_008831</name>
</gene>
<dbReference type="Gene3D" id="3.40.50.1820">
    <property type="entry name" value="alpha/beta hydrolase"/>
    <property type="match status" value="1"/>
</dbReference>
<evidence type="ECO:0000313" key="3">
    <source>
        <dbReference type="EMBL" id="KAG5653963.1"/>
    </source>
</evidence>
<dbReference type="OrthoDB" id="6495301at2759"/>
<dbReference type="Proteomes" id="UP000717328">
    <property type="component" value="Unassembled WGS sequence"/>
</dbReference>
<dbReference type="Pfam" id="PF20434">
    <property type="entry name" value="BD-FAE"/>
    <property type="match status" value="1"/>
</dbReference>
<evidence type="ECO:0000256" key="1">
    <source>
        <dbReference type="ARBA" id="ARBA00022801"/>
    </source>
</evidence>
<dbReference type="InterPro" id="IPR029058">
    <property type="entry name" value="AB_hydrolase_fold"/>
</dbReference>
<keyword evidence="4" id="KW-1185">Reference proteome</keyword>
<organism evidence="3 4">
    <name type="scientific">Sphagnurus paluster</name>
    <dbReference type="NCBI Taxonomy" id="117069"/>
    <lineage>
        <taxon>Eukaryota</taxon>
        <taxon>Fungi</taxon>
        <taxon>Dikarya</taxon>
        <taxon>Basidiomycota</taxon>
        <taxon>Agaricomycotina</taxon>
        <taxon>Agaricomycetes</taxon>
        <taxon>Agaricomycetidae</taxon>
        <taxon>Agaricales</taxon>
        <taxon>Tricholomatineae</taxon>
        <taxon>Lyophyllaceae</taxon>
        <taxon>Sphagnurus</taxon>
    </lineage>
</organism>
<dbReference type="PANTHER" id="PTHR48081">
    <property type="entry name" value="AB HYDROLASE SUPERFAMILY PROTEIN C4A8.06C"/>
    <property type="match status" value="1"/>
</dbReference>